<evidence type="ECO:0000313" key="1">
    <source>
        <dbReference type="EMBL" id="SVB67649.1"/>
    </source>
</evidence>
<organism evidence="1">
    <name type="scientific">marine metagenome</name>
    <dbReference type="NCBI Taxonomy" id="408172"/>
    <lineage>
        <taxon>unclassified sequences</taxon>
        <taxon>metagenomes</taxon>
        <taxon>ecological metagenomes</taxon>
    </lineage>
</organism>
<dbReference type="AlphaFoldDB" id="A0A382FYG0"/>
<feature type="non-terminal residue" evidence="1">
    <location>
        <position position="24"/>
    </location>
</feature>
<dbReference type="EMBL" id="UINC01052382">
    <property type="protein sequence ID" value="SVB67649.1"/>
    <property type="molecule type" value="Genomic_DNA"/>
</dbReference>
<gene>
    <name evidence="1" type="ORF">METZ01_LOCUS220503</name>
</gene>
<name>A0A382FYG0_9ZZZZ</name>
<proteinExistence type="predicted"/>
<reference evidence="1" key="1">
    <citation type="submission" date="2018-05" db="EMBL/GenBank/DDBJ databases">
        <authorList>
            <person name="Lanie J.A."/>
            <person name="Ng W.-L."/>
            <person name="Kazmierczak K.M."/>
            <person name="Andrzejewski T.M."/>
            <person name="Davidsen T.M."/>
            <person name="Wayne K.J."/>
            <person name="Tettelin H."/>
            <person name="Glass J.I."/>
            <person name="Rusch D."/>
            <person name="Podicherti R."/>
            <person name="Tsui H.-C.T."/>
            <person name="Winkler M.E."/>
        </authorList>
    </citation>
    <scope>NUCLEOTIDE SEQUENCE</scope>
</reference>
<sequence length="24" mass="2549">MHFPVTQGTVVQKTVAHVKAVDGV</sequence>
<accession>A0A382FYG0</accession>
<protein>
    <submittedName>
        <fullName evidence="1">Uncharacterized protein</fullName>
    </submittedName>
</protein>